<feature type="domain" description="Semialdehyde dehydrogenase NAD-binding" evidence="7">
    <location>
        <begin position="9"/>
        <end position="148"/>
    </location>
</feature>
<dbReference type="InterPro" id="IPR036291">
    <property type="entry name" value="NAD(P)-bd_dom_sf"/>
</dbReference>
<comment type="similarity">
    <text evidence="5">Belongs to the NAGSA dehydrogenase family. Type 1 subfamily.</text>
</comment>
<evidence type="ECO:0000259" key="7">
    <source>
        <dbReference type="SMART" id="SM00859"/>
    </source>
</evidence>
<comment type="function">
    <text evidence="5">Catalyzes the NADPH-dependent reduction of N-acetyl-5-glutamyl phosphate to yield N-acetyl-L-glutamate 5-semialdehyde.</text>
</comment>
<dbReference type="SUPFAM" id="SSF55347">
    <property type="entry name" value="Glyceraldehyde-3-phosphate dehydrogenase-like, C-terminal domain"/>
    <property type="match status" value="1"/>
</dbReference>
<evidence type="ECO:0000313" key="8">
    <source>
        <dbReference type="EMBL" id="GAN35052.1"/>
    </source>
</evidence>
<organism evidence="8 9">
    <name type="scientific">Candidatus Brocadia sinica JPN1</name>
    <dbReference type="NCBI Taxonomy" id="1197129"/>
    <lineage>
        <taxon>Bacteria</taxon>
        <taxon>Pseudomonadati</taxon>
        <taxon>Planctomycetota</taxon>
        <taxon>Candidatus Brocadiia</taxon>
        <taxon>Candidatus Brocadiales</taxon>
        <taxon>Candidatus Brocadiaceae</taxon>
        <taxon>Candidatus Brocadia</taxon>
    </lineage>
</organism>
<keyword evidence="3 5" id="KW-0521">NADP</keyword>
<keyword evidence="9" id="KW-1185">Reference proteome</keyword>
<evidence type="ECO:0000313" key="9">
    <source>
        <dbReference type="Proteomes" id="UP000032309"/>
    </source>
</evidence>
<dbReference type="CDD" id="cd23934">
    <property type="entry name" value="AGPR_1_C"/>
    <property type="match status" value="1"/>
</dbReference>
<keyword evidence="1 5" id="KW-0055">Arginine biosynthesis</keyword>
<sequence length="351" mass="39965">MVTFLNMLKVGIIGATAYTSLELIKILLRHPEVKITYLGVRRTDRPRISDIFPTLKNLLDLRCDTIEQKEVPENIDFAFITLPPTISMQYVPLFIQRGIKIIDFSADYRFRDKSLYERWYKIQHTDSKGIETAVYGLPELFREEIRKTNLIGNPGCYTTATILALAPLLMKGLVFPEDIIVDAKSGVSGRGREPREDTHYCECNENIEAYSVGGHRHSPEIEHILSIKTNQKVSIQFVPHLVPMNRGILCTIYAKPKHEMRPASMILSDNEVNKLYKEFYGNEPFIRLKEGNEMPKTKEVIYTNFCDIATKVTESRIVVLSAIDNLIKGASGQAVQNMNVMCGFDEKMGLL</sequence>
<dbReference type="HAMAP" id="MF_00150">
    <property type="entry name" value="ArgC_type1"/>
    <property type="match status" value="1"/>
</dbReference>
<dbReference type="RefSeq" id="WP_230400706.1">
    <property type="nucleotide sequence ID" value="NZ_BAFN01000001.1"/>
</dbReference>
<dbReference type="InterPro" id="IPR000706">
    <property type="entry name" value="AGPR_type-1"/>
</dbReference>
<keyword evidence="2 5" id="KW-0028">Amino-acid biosynthesis</keyword>
<dbReference type="Gene3D" id="3.30.360.10">
    <property type="entry name" value="Dihydrodipicolinate Reductase, domain 2"/>
    <property type="match status" value="1"/>
</dbReference>
<dbReference type="PANTHER" id="PTHR32338:SF10">
    <property type="entry name" value="N-ACETYL-GAMMA-GLUTAMYL-PHOSPHATE REDUCTASE, CHLOROPLASTIC-RELATED"/>
    <property type="match status" value="1"/>
</dbReference>
<evidence type="ECO:0000256" key="1">
    <source>
        <dbReference type="ARBA" id="ARBA00022571"/>
    </source>
</evidence>
<feature type="active site" evidence="5 6">
    <location>
        <position position="156"/>
    </location>
</feature>
<dbReference type="Pfam" id="PF22698">
    <property type="entry name" value="Semialdhyde_dhC_1"/>
    <property type="match status" value="1"/>
</dbReference>
<evidence type="ECO:0000256" key="3">
    <source>
        <dbReference type="ARBA" id="ARBA00022857"/>
    </source>
</evidence>
<gene>
    <name evidence="5" type="primary">argC</name>
    <name evidence="8" type="ORF">BROSI_A3598</name>
</gene>
<dbReference type="SUPFAM" id="SSF51735">
    <property type="entry name" value="NAD(P)-binding Rossmann-fold domains"/>
    <property type="match status" value="1"/>
</dbReference>
<name>A0ABQ0K2R1_9BACT</name>
<dbReference type="PANTHER" id="PTHR32338">
    <property type="entry name" value="N-ACETYL-GAMMA-GLUTAMYL-PHOSPHATE REDUCTASE, CHLOROPLASTIC-RELATED-RELATED"/>
    <property type="match status" value="1"/>
</dbReference>
<evidence type="ECO:0000256" key="2">
    <source>
        <dbReference type="ARBA" id="ARBA00022605"/>
    </source>
</evidence>
<dbReference type="InterPro" id="IPR000534">
    <property type="entry name" value="Semialdehyde_DH_NAD-bd"/>
</dbReference>
<protein>
    <recommendedName>
        <fullName evidence="5">N-acetyl-gamma-glutamyl-phosphate reductase</fullName>
        <shortName evidence="5">AGPR</shortName>
        <ecNumber evidence="5">1.2.1.38</ecNumber>
    </recommendedName>
    <alternativeName>
        <fullName evidence="5">N-acetyl-glutamate semialdehyde dehydrogenase</fullName>
        <shortName evidence="5">NAGSA dehydrogenase</shortName>
    </alternativeName>
</protein>
<dbReference type="EMBL" id="BAFN01000001">
    <property type="protein sequence ID" value="GAN35052.1"/>
    <property type="molecule type" value="Genomic_DNA"/>
</dbReference>
<proteinExistence type="inferred from homology"/>
<dbReference type="NCBIfam" id="TIGR01850">
    <property type="entry name" value="argC"/>
    <property type="match status" value="1"/>
</dbReference>
<dbReference type="InterPro" id="IPR058924">
    <property type="entry name" value="AGPR_dimerisation_dom"/>
</dbReference>
<dbReference type="Gene3D" id="3.40.50.720">
    <property type="entry name" value="NAD(P)-binding Rossmann-like Domain"/>
    <property type="match status" value="1"/>
</dbReference>
<dbReference type="InterPro" id="IPR050085">
    <property type="entry name" value="AGPR"/>
</dbReference>
<reference evidence="9" key="1">
    <citation type="journal article" date="2015" name="Genome Announc.">
        <title>Draft Genome Sequence of an Anaerobic Ammonium-Oxidizing Bacterium, "Candidatus Brocadia sinica".</title>
        <authorList>
            <person name="Oshiki M."/>
            <person name="Shinyako-Hata K."/>
            <person name="Satoh H."/>
            <person name="Okabe S."/>
        </authorList>
    </citation>
    <scope>NUCLEOTIDE SEQUENCE [LARGE SCALE GENOMIC DNA]</scope>
    <source>
        <strain evidence="9">JPN1</strain>
    </source>
</reference>
<evidence type="ECO:0000256" key="6">
    <source>
        <dbReference type="PROSITE-ProRule" id="PRU10010"/>
    </source>
</evidence>
<dbReference type="InterPro" id="IPR023013">
    <property type="entry name" value="AGPR_AS"/>
</dbReference>
<keyword evidence="5" id="KW-0963">Cytoplasm</keyword>
<evidence type="ECO:0000256" key="4">
    <source>
        <dbReference type="ARBA" id="ARBA00023002"/>
    </source>
</evidence>
<comment type="caution">
    <text evidence="8">The sequence shown here is derived from an EMBL/GenBank/DDBJ whole genome shotgun (WGS) entry which is preliminary data.</text>
</comment>
<comment type="catalytic activity">
    <reaction evidence="5">
        <text>N-acetyl-L-glutamate 5-semialdehyde + phosphate + NADP(+) = N-acetyl-L-glutamyl 5-phosphate + NADPH + H(+)</text>
        <dbReference type="Rhea" id="RHEA:21588"/>
        <dbReference type="ChEBI" id="CHEBI:15378"/>
        <dbReference type="ChEBI" id="CHEBI:29123"/>
        <dbReference type="ChEBI" id="CHEBI:43474"/>
        <dbReference type="ChEBI" id="CHEBI:57783"/>
        <dbReference type="ChEBI" id="CHEBI:57936"/>
        <dbReference type="ChEBI" id="CHEBI:58349"/>
        <dbReference type="EC" id="1.2.1.38"/>
    </reaction>
</comment>
<dbReference type="SMART" id="SM00859">
    <property type="entry name" value="Semialdhyde_dh"/>
    <property type="match status" value="1"/>
</dbReference>
<dbReference type="Proteomes" id="UP000032309">
    <property type="component" value="Unassembled WGS sequence"/>
</dbReference>
<dbReference type="Pfam" id="PF01118">
    <property type="entry name" value="Semialdhyde_dh"/>
    <property type="match status" value="1"/>
</dbReference>
<accession>A0ABQ0K2R1</accession>
<comment type="pathway">
    <text evidence="5">Amino-acid biosynthesis; L-arginine biosynthesis; N(2)-acetyl-L-ornithine from L-glutamate: step 3/4.</text>
</comment>
<dbReference type="EC" id="1.2.1.38" evidence="5"/>
<keyword evidence="4 5" id="KW-0560">Oxidoreductase</keyword>
<dbReference type="CDD" id="cd17895">
    <property type="entry name" value="AGPR_1_N"/>
    <property type="match status" value="1"/>
</dbReference>
<comment type="subcellular location">
    <subcellularLocation>
        <location evidence="5">Cytoplasm</location>
    </subcellularLocation>
</comment>
<dbReference type="PROSITE" id="PS01224">
    <property type="entry name" value="ARGC"/>
    <property type="match status" value="1"/>
</dbReference>
<evidence type="ECO:0000256" key="5">
    <source>
        <dbReference type="HAMAP-Rule" id="MF_00150"/>
    </source>
</evidence>